<feature type="region of interest" description="Disordered" evidence="1">
    <location>
        <begin position="337"/>
        <end position="391"/>
    </location>
</feature>
<dbReference type="EMBL" id="ML994614">
    <property type="protein sequence ID" value="KAF2192952.1"/>
    <property type="molecule type" value="Genomic_DNA"/>
</dbReference>
<evidence type="ECO:0000256" key="1">
    <source>
        <dbReference type="SAM" id="MobiDB-lite"/>
    </source>
</evidence>
<evidence type="ECO:0000313" key="2">
    <source>
        <dbReference type="EMBL" id="KAF2192952.1"/>
    </source>
</evidence>
<accession>A0A6A6EPP4</accession>
<proteinExistence type="predicted"/>
<reference evidence="2" key="1">
    <citation type="journal article" date="2020" name="Stud. Mycol.">
        <title>101 Dothideomycetes genomes: a test case for predicting lifestyles and emergence of pathogens.</title>
        <authorList>
            <person name="Haridas S."/>
            <person name="Albert R."/>
            <person name="Binder M."/>
            <person name="Bloem J."/>
            <person name="Labutti K."/>
            <person name="Salamov A."/>
            <person name="Andreopoulos B."/>
            <person name="Baker S."/>
            <person name="Barry K."/>
            <person name="Bills G."/>
            <person name="Bluhm B."/>
            <person name="Cannon C."/>
            <person name="Castanera R."/>
            <person name="Culley D."/>
            <person name="Daum C."/>
            <person name="Ezra D."/>
            <person name="Gonzalez J."/>
            <person name="Henrissat B."/>
            <person name="Kuo A."/>
            <person name="Liang C."/>
            <person name="Lipzen A."/>
            <person name="Lutzoni F."/>
            <person name="Magnuson J."/>
            <person name="Mondo S."/>
            <person name="Nolan M."/>
            <person name="Ohm R."/>
            <person name="Pangilinan J."/>
            <person name="Park H.-J."/>
            <person name="Ramirez L."/>
            <person name="Alfaro M."/>
            <person name="Sun H."/>
            <person name="Tritt A."/>
            <person name="Yoshinaga Y."/>
            <person name="Zwiers L.-H."/>
            <person name="Turgeon B."/>
            <person name="Goodwin S."/>
            <person name="Spatafora J."/>
            <person name="Crous P."/>
            <person name="Grigoriev I."/>
        </authorList>
    </citation>
    <scope>NUCLEOTIDE SEQUENCE</scope>
    <source>
        <strain evidence="2">CBS 207.26</strain>
    </source>
</reference>
<dbReference type="AlphaFoldDB" id="A0A6A6EPP4"/>
<name>A0A6A6EPP4_9PEZI</name>
<evidence type="ECO:0000313" key="3">
    <source>
        <dbReference type="Proteomes" id="UP000800200"/>
    </source>
</evidence>
<sequence>MAHYPHHSRLDLDVDVDVCSASSTTDSEDEWYTLHGHPSDHYHMVRHSDLHRPHTPNHHPYPPGHVQQVRHTRAPIYSTPSPRRRRICSLPPHPRPRPRRQSFDYHWDYSPHLREDINNYIYPDGSRTTAPNLYVDINNHNSDHDYDHSHSHEHGPGYGCTYDPHYGYAQPNPFWYPGYSSSVTGAEGRASVNDRVGIEHGEHMNQHVCVHGGPDGWSEGWNGHGHHHWGRRDEHSNCVQNIEIQNVQKTAVDAYIQQQRQAEEVKDAAVRRVKLDMKEQEKEKVEKEERAVRKFKDTLQEKKEEKEKAIFEYKNDQAKKAEELKVAKEKWEIDKAKKEQEEKDRKKAWEVEEKKKKQEAEEKEKLLKQRFEQDQKKKDDETKEKKKRAEEKAKMKMLEGGLDPGVVEGILNPTKAVPRVYPAYTHTPGIEVHGNAYFMPWEEGAKKWIRVHRRYLTPDTLRVYELPWKYDPDDRDYIIIHRDYDDPGIDLKILIDHTRRHGLREYEHEYLVRKTHGNRAEVIRPRRRRWSGSWFY</sequence>
<organism evidence="2 3">
    <name type="scientific">Zopfia rhizophila CBS 207.26</name>
    <dbReference type="NCBI Taxonomy" id="1314779"/>
    <lineage>
        <taxon>Eukaryota</taxon>
        <taxon>Fungi</taxon>
        <taxon>Dikarya</taxon>
        <taxon>Ascomycota</taxon>
        <taxon>Pezizomycotina</taxon>
        <taxon>Dothideomycetes</taxon>
        <taxon>Dothideomycetes incertae sedis</taxon>
        <taxon>Zopfiaceae</taxon>
        <taxon>Zopfia</taxon>
    </lineage>
</organism>
<keyword evidence="3" id="KW-1185">Reference proteome</keyword>
<dbReference type="Proteomes" id="UP000800200">
    <property type="component" value="Unassembled WGS sequence"/>
</dbReference>
<protein>
    <submittedName>
        <fullName evidence="2">Uncharacterized protein</fullName>
    </submittedName>
</protein>
<gene>
    <name evidence="2" type="ORF">K469DRAFT_745383</name>
</gene>
<dbReference type="OrthoDB" id="6133115at2759"/>
<feature type="region of interest" description="Disordered" evidence="1">
    <location>
        <begin position="77"/>
        <end position="102"/>
    </location>
</feature>